<evidence type="ECO:0000313" key="3">
    <source>
        <dbReference type="Proteomes" id="UP000243180"/>
    </source>
</evidence>
<protein>
    <recommendedName>
        <fullName evidence="1">Phytase-like domain-containing protein</fullName>
    </recommendedName>
</protein>
<feature type="domain" description="Phytase-like" evidence="1">
    <location>
        <begin position="78"/>
        <end position="327"/>
    </location>
</feature>
<dbReference type="RefSeq" id="WP_096360217.1">
    <property type="nucleotide sequence ID" value="NZ_AP014879.1"/>
</dbReference>
<evidence type="ECO:0000313" key="2">
    <source>
        <dbReference type="EMBL" id="BAV33346.1"/>
    </source>
</evidence>
<dbReference type="InParanoid" id="A0A1B4XEW5"/>
<proteinExistence type="predicted"/>
<accession>A0A1B4XEW5</accession>
<sequence>MGFILAPLAMKHFLKTAGVIIGMLCAWFPGGALPDQTTLETRPVALSQNLKPGDRTGRLRFLGMLELPDLMRDGWRLSQLSGLAWDDDDGILYALSDKGALFHLQPLFEGDILTGVKLLQALPLRELGSGKPLRGWRIDAESLDILNGRNGRRGDAELIIGTERVPQIMRYRPDGYAIGQYTLPAPIDKAGVFRDPNKMLEAVCVDSTFGVLAVPEVPLKNEREGYTRIFNVAGLSWLYPVAPGDRITAMECLGQGQVLVLQQNYQNPFGQVVVMLRRAQLASGSPALPLKPETIVTLDSNKGFLMDNFEGLARHRGNRFFMVSDNNDLFVQRTLLMYFELLDN</sequence>
<evidence type="ECO:0000259" key="1">
    <source>
        <dbReference type="Pfam" id="PF13449"/>
    </source>
</evidence>
<dbReference type="OrthoDB" id="9798693at2"/>
<name>A0A1B4XEW5_9GAMM</name>
<reference evidence="2 3" key="1">
    <citation type="submission" date="2015-05" db="EMBL/GenBank/DDBJ databases">
        <title>Complete genome sequence of a sulfur-oxidizing gammaproteobacterium strain HA5.</title>
        <authorList>
            <person name="Miura A."/>
            <person name="Kojima H."/>
            <person name="Fukui M."/>
        </authorList>
    </citation>
    <scope>NUCLEOTIDE SEQUENCE [LARGE SCALE GENOMIC DNA]</scope>
    <source>
        <strain evidence="2 3">HA5</strain>
    </source>
</reference>
<dbReference type="AlphaFoldDB" id="A0A1B4XEW5"/>
<dbReference type="KEGG" id="slim:SCL_1031"/>
<dbReference type="Pfam" id="PF13449">
    <property type="entry name" value="Phytase-like"/>
    <property type="match status" value="1"/>
</dbReference>
<dbReference type="Proteomes" id="UP000243180">
    <property type="component" value="Chromosome"/>
</dbReference>
<dbReference type="EMBL" id="AP014879">
    <property type="protein sequence ID" value="BAV33346.1"/>
    <property type="molecule type" value="Genomic_DNA"/>
</dbReference>
<keyword evidence="3" id="KW-1185">Reference proteome</keyword>
<gene>
    <name evidence="2" type="ORF">SCL_1031</name>
</gene>
<dbReference type="InterPro" id="IPR027372">
    <property type="entry name" value="Phytase-like_dom"/>
</dbReference>
<organism evidence="2 3">
    <name type="scientific">Sulfuricaulis limicola</name>
    <dbReference type="NCBI Taxonomy" id="1620215"/>
    <lineage>
        <taxon>Bacteria</taxon>
        <taxon>Pseudomonadati</taxon>
        <taxon>Pseudomonadota</taxon>
        <taxon>Gammaproteobacteria</taxon>
        <taxon>Acidiferrobacterales</taxon>
        <taxon>Acidiferrobacteraceae</taxon>
        <taxon>Sulfuricaulis</taxon>
    </lineage>
</organism>